<dbReference type="InterPro" id="IPR046904">
    <property type="entry name" value="ABC-3C_MC2"/>
</dbReference>
<comment type="caution">
    <text evidence="1">The sequence shown here is derived from an EMBL/GenBank/DDBJ whole genome shotgun (WGS) entry which is preliminary data.</text>
</comment>
<gene>
    <name evidence="1" type="ORF">CLOSAC_13790</name>
</gene>
<reference evidence="1 2" key="1">
    <citation type="submission" date="2016-05" db="EMBL/GenBank/DDBJ databases">
        <title>Microbial solvent formation.</title>
        <authorList>
            <person name="Poehlein A."/>
            <person name="Montoya Solano J.D."/>
            <person name="Flitsch S."/>
            <person name="Krabben P."/>
            <person name="Duerre P."/>
            <person name="Daniel R."/>
        </authorList>
    </citation>
    <scope>NUCLEOTIDE SEQUENCE [LARGE SCALE GENOMIC DNA]</scope>
    <source>
        <strain evidence="1 2">L1-8</strain>
    </source>
</reference>
<dbReference type="EMBL" id="LZYZ01000002">
    <property type="protein sequence ID" value="OOM14499.1"/>
    <property type="molecule type" value="Genomic_DNA"/>
</dbReference>
<protein>
    <submittedName>
        <fullName evidence="1">Uncharacterized protein</fullName>
    </submittedName>
</protein>
<evidence type="ECO:0000313" key="2">
    <source>
        <dbReference type="Proteomes" id="UP000191154"/>
    </source>
</evidence>
<dbReference type="AlphaFoldDB" id="A0A1S8NDG2"/>
<proteinExistence type="predicted"/>
<dbReference type="RefSeq" id="WP_077864755.1">
    <property type="nucleotide sequence ID" value="NZ_LZYZ01000002.1"/>
</dbReference>
<accession>A0A1S8NDG2</accession>
<sequence length="159" mass="18747">MNDKLYNTKTEIGLRCLFILKVIYPNFCNLDRLLYLEYLSLYIEGFNDNSTNLHPKYPFQSIEVLEKRQVLKKAILELALKSLIDVENNNELCYVGNSNTLWFVDSIKNKYSKHLLKNIKLVVNETKGKTDDELKNIIFSNTIDQKDEFNDFYPYSEEV</sequence>
<evidence type="ECO:0000313" key="1">
    <source>
        <dbReference type="EMBL" id="OOM14499.1"/>
    </source>
</evidence>
<organism evidence="1 2">
    <name type="scientific">Clostridium saccharobutylicum</name>
    <dbReference type="NCBI Taxonomy" id="169679"/>
    <lineage>
        <taxon>Bacteria</taxon>
        <taxon>Bacillati</taxon>
        <taxon>Bacillota</taxon>
        <taxon>Clostridia</taxon>
        <taxon>Eubacteriales</taxon>
        <taxon>Clostridiaceae</taxon>
        <taxon>Clostridium</taxon>
    </lineage>
</organism>
<dbReference type="Proteomes" id="UP000191154">
    <property type="component" value="Unassembled WGS sequence"/>
</dbReference>
<name>A0A1S8NDG2_CLOSA</name>
<dbReference type="Pfam" id="PF20288">
    <property type="entry name" value="MC2"/>
    <property type="match status" value="1"/>
</dbReference>